<dbReference type="Pfam" id="PF14009">
    <property type="entry name" value="PADRE"/>
    <property type="match status" value="1"/>
</dbReference>
<evidence type="ECO:0000256" key="1">
    <source>
        <dbReference type="SAM" id="MobiDB-lite"/>
    </source>
</evidence>
<organism evidence="2 3">
    <name type="scientific">Zingiber officinale</name>
    <name type="common">Ginger</name>
    <name type="synonym">Amomum zingiber</name>
    <dbReference type="NCBI Taxonomy" id="94328"/>
    <lineage>
        <taxon>Eukaryota</taxon>
        <taxon>Viridiplantae</taxon>
        <taxon>Streptophyta</taxon>
        <taxon>Embryophyta</taxon>
        <taxon>Tracheophyta</taxon>
        <taxon>Spermatophyta</taxon>
        <taxon>Magnoliopsida</taxon>
        <taxon>Liliopsida</taxon>
        <taxon>Zingiberales</taxon>
        <taxon>Zingiberaceae</taxon>
        <taxon>Zingiber</taxon>
    </lineage>
</organism>
<feature type="region of interest" description="Disordered" evidence="1">
    <location>
        <begin position="81"/>
        <end position="145"/>
    </location>
</feature>
<feature type="compositionally biased region" description="Basic and acidic residues" evidence="1">
    <location>
        <begin position="94"/>
        <end position="132"/>
    </location>
</feature>
<proteinExistence type="predicted"/>
<dbReference type="InterPro" id="IPR025322">
    <property type="entry name" value="PADRE_dom"/>
</dbReference>
<dbReference type="PANTHER" id="PTHR33052">
    <property type="entry name" value="DUF4228 DOMAIN PROTEIN-RELATED"/>
    <property type="match status" value="1"/>
</dbReference>
<keyword evidence="3" id="KW-1185">Reference proteome</keyword>
<evidence type="ECO:0000313" key="2">
    <source>
        <dbReference type="EMBL" id="KAG6470949.1"/>
    </source>
</evidence>
<name>A0A8J5C9J3_ZINOF</name>
<evidence type="ECO:0000313" key="3">
    <source>
        <dbReference type="Proteomes" id="UP000734854"/>
    </source>
</evidence>
<dbReference type="Proteomes" id="UP000734854">
    <property type="component" value="Unassembled WGS sequence"/>
</dbReference>
<dbReference type="EMBL" id="JACMSC010000021">
    <property type="protein sequence ID" value="KAG6470949.1"/>
    <property type="molecule type" value="Genomic_DNA"/>
</dbReference>
<accession>A0A8J5C9J3</accession>
<gene>
    <name evidence="2" type="ORF">ZIOFF_072037</name>
</gene>
<feature type="compositionally biased region" description="Polar residues" evidence="1">
    <location>
        <begin position="133"/>
        <end position="145"/>
    </location>
</feature>
<protein>
    <submittedName>
        <fullName evidence="2">Uncharacterized protein</fullName>
    </submittedName>
</protein>
<reference evidence="2 3" key="1">
    <citation type="submission" date="2020-08" db="EMBL/GenBank/DDBJ databases">
        <title>Plant Genome Project.</title>
        <authorList>
            <person name="Zhang R.-G."/>
        </authorList>
    </citation>
    <scope>NUCLEOTIDE SEQUENCE [LARGE SCALE GENOMIC DNA]</scope>
    <source>
        <tissue evidence="2">Rhizome</tissue>
    </source>
</reference>
<dbReference type="AlphaFoldDB" id="A0A8J5C9J3"/>
<sequence>MNGYFEDYEPPVTVGEVTGKPPAHVLLSSAHLLAFGSNPLRPDDRLESGRLYFLIPHSIYQSETSPLDLASLMTRLTGAARRGGAVAAPPSSPRRSEGQWCRERQMTARGTWKPELDPIEERSFGRSLRRDSMNSSMRSILTAET</sequence>
<comment type="caution">
    <text evidence="2">The sequence shown here is derived from an EMBL/GenBank/DDBJ whole genome shotgun (WGS) entry which is preliminary data.</text>
</comment>